<dbReference type="EMBL" id="AP024613">
    <property type="protein sequence ID" value="BCV46046.1"/>
    <property type="molecule type" value="Genomic_DNA"/>
</dbReference>
<dbReference type="InterPro" id="IPR000307">
    <property type="entry name" value="Ribosomal_bS16"/>
</dbReference>
<dbReference type="InterPro" id="IPR020592">
    <property type="entry name" value="Ribosomal_bS16_CS"/>
</dbReference>
<sequence>MVTIRLARGGAKKRPFYNIVVADSRNARDGRFIERVGFFNPLAKGQEETLRLDLDRVEHWVSNGAATTERVAKLIKDARKATA</sequence>
<dbReference type="Proteomes" id="UP000825078">
    <property type="component" value="Chromosome"/>
</dbReference>
<accession>A0AAD1KCK8</accession>
<evidence type="ECO:0000256" key="1">
    <source>
        <dbReference type="ARBA" id="ARBA00022980"/>
    </source>
</evidence>
<evidence type="ECO:0000256" key="2">
    <source>
        <dbReference type="ARBA" id="ARBA00023274"/>
    </source>
</evidence>
<evidence type="ECO:0000256" key="3">
    <source>
        <dbReference type="HAMAP-Rule" id="MF_00385"/>
    </source>
</evidence>
<evidence type="ECO:0000313" key="5">
    <source>
        <dbReference type="Proteomes" id="UP000825078"/>
    </source>
</evidence>
<keyword evidence="2 3" id="KW-0687">Ribonucleoprotein</keyword>
<dbReference type="GO" id="GO:0003735">
    <property type="term" value="F:structural constituent of ribosome"/>
    <property type="evidence" value="ECO:0007669"/>
    <property type="project" value="InterPro"/>
</dbReference>
<dbReference type="PROSITE" id="PS00732">
    <property type="entry name" value="RIBOSOMAL_S16"/>
    <property type="match status" value="1"/>
</dbReference>
<dbReference type="Gene3D" id="3.30.1320.10">
    <property type="match status" value="1"/>
</dbReference>
<dbReference type="FunFam" id="3.30.1320.10:FF:000001">
    <property type="entry name" value="30S ribosomal protein S16"/>
    <property type="match status" value="1"/>
</dbReference>
<dbReference type="HAMAP" id="MF_00385">
    <property type="entry name" value="Ribosomal_bS16"/>
    <property type="match status" value="1"/>
</dbReference>
<dbReference type="GO" id="GO:0005737">
    <property type="term" value="C:cytoplasm"/>
    <property type="evidence" value="ECO:0007669"/>
    <property type="project" value="UniProtKB-ARBA"/>
</dbReference>
<dbReference type="GO" id="GO:0015935">
    <property type="term" value="C:small ribosomal subunit"/>
    <property type="evidence" value="ECO:0007669"/>
    <property type="project" value="TreeGrafter"/>
</dbReference>
<evidence type="ECO:0000313" key="4">
    <source>
        <dbReference type="EMBL" id="BCV46046.1"/>
    </source>
</evidence>
<dbReference type="InterPro" id="IPR023803">
    <property type="entry name" value="Ribosomal_bS16_dom_sf"/>
</dbReference>
<organism evidence="4 5">
    <name type="scientific">Shewanella algae</name>
    <dbReference type="NCBI Taxonomy" id="38313"/>
    <lineage>
        <taxon>Bacteria</taxon>
        <taxon>Pseudomonadati</taxon>
        <taxon>Pseudomonadota</taxon>
        <taxon>Gammaproteobacteria</taxon>
        <taxon>Alteromonadales</taxon>
        <taxon>Shewanellaceae</taxon>
        <taxon>Shewanella</taxon>
    </lineage>
</organism>
<keyword evidence="1 3" id="KW-0689">Ribosomal protein</keyword>
<dbReference type="AlphaFoldDB" id="A0AAD1KCK8"/>
<protein>
    <recommendedName>
        <fullName evidence="3">Small ribosomal subunit protein bS16</fullName>
    </recommendedName>
</protein>
<dbReference type="NCBIfam" id="TIGR00002">
    <property type="entry name" value="S16"/>
    <property type="match status" value="1"/>
</dbReference>
<dbReference type="Pfam" id="PF00886">
    <property type="entry name" value="Ribosomal_S16"/>
    <property type="match status" value="1"/>
</dbReference>
<name>A0AAD1KCK8_9GAMM</name>
<dbReference type="GO" id="GO:0006412">
    <property type="term" value="P:translation"/>
    <property type="evidence" value="ECO:0007669"/>
    <property type="project" value="UniProtKB-UniRule"/>
</dbReference>
<proteinExistence type="inferred from homology"/>
<gene>
    <name evidence="3 4" type="primary">rpsP</name>
    <name evidence="4" type="ORF">TUM17379_30640</name>
</gene>
<comment type="similarity">
    <text evidence="3">Belongs to the bacterial ribosomal protein bS16 family.</text>
</comment>
<reference evidence="4" key="1">
    <citation type="submission" date="2021-05" db="EMBL/GenBank/DDBJ databases">
        <title>Molecular characterization for Shewanella algae harboring chromosomal blaOXA-55-like strains isolated from clinical and environment sample.</title>
        <authorList>
            <person name="Ohama Y."/>
            <person name="Aoki K."/>
            <person name="Harada S."/>
            <person name="Moriya K."/>
            <person name="Ishii Y."/>
            <person name="Tateda K."/>
        </authorList>
    </citation>
    <scope>NUCLEOTIDE SEQUENCE</scope>
    <source>
        <strain evidence="4">TUM17379</strain>
    </source>
</reference>
<dbReference type="SUPFAM" id="SSF54565">
    <property type="entry name" value="Ribosomal protein S16"/>
    <property type="match status" value="1"/>
</dbReference>
<dbReference type="PANTHER" id="PTHR12919">
    <property type="entry name" value="30S RIBOSOMAL PROTEIN S16"/>
    <property type="match status" value="1"/>
</dbReference>
<dbReference type="RefSeq" id="WP_045283578.1">
    <property type="nucleotide sequence ID" value="NZ_AP024613.1"/>
</dbReference>
<dbReference type="PANTHER" id="PTHR12919:SF20">
    <property type="entry name" value="SMALL RIBOSOMAL SUBUNIT PROTEIN BS16M"/>
    <property type="match status" value="1"/>
</dbReference>